<comment type="similarity">
    <text evidence="6">Belongs to the multicopper oxidase family.</text>
</comment>
<dbReference type="AlphaFoldDB" id="A0A917K0T1"/>
<evidence type="ECO:0000256" key="17">
    <source>
        <dbReference type="ARBA" id="ARBA00023063"/>
    </source>
</evidence>
<dbReference type="Proteomes" id="UP000637695">
    <property type="component" value="Unassembled WGS sequence"/>
</dbReference>
<evidence type="ECO:0000256" key="5">
    <source>
        <dbReference type="ARBA" id="ARBA00005127"/>
    </source>
</evidence>
<comment type="pathway">
    <text evidence="5">Nitrogen metabolism; nitrate reduction (denitrification); dinitrogen from nitrate: step 2/4.</text>
</comment>
<dbReference type="InterPro" id="IPR008972">
    <property type="entry name" value="Cupredoxin"/>
</dbReference>
<reference evidence="25" key="1">
    <citation type="journal article" date="2014" name="Int. J. Syst. Evol. Microbiol.">
        <title>Complete genome sequence of Corynebacterium casei LMG S-19264T (=DSM 44701T), isolated from a smear-ripened cheese.</title>
        <authorList>
            <consortium name="US DOE Joint Genome Institute (JGI-PGF)"/>
            <person name="Walter F."/>
            <person name="Albersmeier A."/>
            <person name="Kalinowski J."/>
            <person name="Ruckert C."/>
        </authorList>
    </citation>
    <scope>NUCLEOTIDE SEQUENCE</scope>
    <source>
        <strain evidence="25">JCM 18487</strain>
    </source>
</reference>
<dbReference type="SUPFAM" id="SSF49503">
    <property type="entry name" value="Cupredoxins"/>
    <property type="match status" value="3"/>
</dbReference>
<evidence type="ECO:0000259" key="23">
    <source>
        <dbReference type="Pfam" id="PF07731"/>
    </source>
</evidence>
<keyword evidence="16 20" id="KW-0186">Copper</keyword>
<dbReference type="InterPro" id="IPR033138">
    <property type="entry name" value="Cu_oxidase_CS"/>
</dbReference>
<dbReference type="PANTHER" id="PTHR11709:SF394">
    <property type="entry name" value="FI03373P-RELATED"/>
    <property type="match status" value="1"/>
</dbReference>
<evidence type="ECO:0000256" key="4">
    <source>
        <dbReference type="ARBA" id="ARBA00004418"/>
    </source>
</evidence>
<keyword evidence="17" id="KW-0534">Nitrate assimilation</keyword>
<keyword evidence="10" id="KW-0285">Flavoprotein</keyword>
<dbReference type="Gene3D" id="2.60.40.420">
    <property type="entry name" value="Cupredoxins - blue copper proteins"/>
    <property type="match status" value="2"/>
</dbReference>
<evidence type="ECO:0000256" key="20">
    <source>
        <dbReference type="PIRSR" id="PIRSR601287-1"/>
    </source>
</evidence>
<evidence type="ECO:0000256" key="12">
    <source>
        <dbReference type="ARBA" id="ARBA00022737"/>
    </source>
</evidence>
<evidence type="ECO:0000313" key="26">
    <source>
        <dbReference type="Proteomes" id="UP000637695"/>
    </source>
</evidence>
<keyword evidence="21" id="KW-0472">Membrane</keyword>
<keyword evidence="11 20" id="KW-0479">Metal-binding</keyword>
<feature type="binding site" description="type 1 copper site" evidence="20">
    <location>
        <position position="124"/>
    </location>
    <ligand>
        <name>Cu cation</name>
        <dbReference type="ChEBI" id="CHEBI:23378"/>
        <label>1</label>
    </ligand>
</feature>
<proteinExistence type="inferred from homology"/>
<name>A0A917K0T1_9BACL</name>
<dbReference type="EC" id="1.7.2.1" evidence="8"/>
<dbReference type="CDD" id="cd04202">
    <property type="entry name" value="CuRO_D2_2dMcoN_like"/>
    <property type="match status" value="1"/>
</dbReference>
<evidence type="ECO:0000313" key="25">
    <source>
        <dbReference type="EMBL" id="GGI96672.1"/>
    </source>
</evidence>
<evidence type="ECO:0000256" key="15">
    <source>
        <dbReference type="ARBA" id="ARBA00023002"/>
    </source>
</evidence>
<dbReference type="Pfam" id="PF00394">
    <property type="entry name" value="Cu-oxidase"/>
    <property type="match status" value="1"/>
</dbReference>
<evidence type="ECO:0000256" key="18">
    <source>
        <dbReference type="ARBA" id="ARBA00032356"/>
    </source>
</evidence>
<feature type="binding site" description="type 1 copper site" evidence="20">
    <location>
        <position position="164"/>
    </location>
    <ligand>
        <name>Cu cation</name>
        <dbReference type="ChEBI" id="CHEBI:23378"/>
        <label>1</label>
    </ligand>
</feature>
<evidence type="ECO:0000256" key="19">
    <source>
        <dbReference type="ARBA" id="ARBA00049340"/>
    </source>
</evidence>
<evidence type="ECO:0000256" key="21">
    <source>
        <dbReference type="SAM" id="Phobius"/>
    </source>
</evidence>
<feature type="domain" description="Plastocyanin-like" evidence="23">
    <location>
        <begin position="441"/>
        <end position="545"/>
    </location>
</feature>
<evidence type="ECO:0000256" key="2">
    <source>
        <dbReference type="ARBA" id="ARBA00001973"/>
    </source>
</evidence>
<dbReference type="PRINTS" id="PR00695">
    <property type="entry name" value="CUNO2RDTASE"/>
</dbReference>
<keyword evidence="21" id="KW-0812">Transmembrane</keyword>
<comment type="cofactor">
    <cofactor evidence="1">
        <name>Cu(+)</name>
        <dbReference type="ChEBI" id="CHEBI:49552"/>
    </cofactor>
</comment>
<dbReference type="PANTHER" id="PTHR11709">
    <property type="entry name" value="MULTI-COPPER OXIDASE"/>
    <property type="match status" value="1"/>
</dbReference>
<dbReference type="Pfam" id="PF07731">
    <property type="entry name" value="Cu-oxidase_2"/>
    <property type="match status" value="1"/>
</dbReference>
<keyword evidence="15" id="KW-0560">Oxidoreductase</keyword>
<dbReference type="InterPro" id="IPR011707">
    <property type="entry name" value="Cu-oxidase-like_N"/>
</dbReference>
<evidence type="ECO:0000256" key="16">
    <source>
        <dbReference type="ARBA" id="ARBA00023008"/>
    </source>
</evidence>
<gene>
    <name evidence="25" type="ORF">GCM10010885_02980</name>
</gene>
<dbReference type="EMBL" id="BMOY01000003">
    <property type="protein sequence ID" value="GGI96672.1"/>
    <property type="molecule type" value="Genomic_DNA"/>
</dbReference>
<dbReference type="GO" id="GO:0042597">
    <property type="term" value="C:periplasmic space"/>
    <property type="evidence" value="ECO:0007669"/>
    <property type="project" value="UniProtKB-SubCell"/>
</dbReference>
<sequence>MKNKTKQTAAYAALAVLAVGIGAGYYAWSTHKSSGASPLAPATPAQGSLTPVSDYVAHPQSGTPVRSFTLTAEEKTITLKPGKTVQALTFNGTVPGPLLTVRQGELVKVTVHNKLSVPITVHWHGVPVPGSQDGVPGLTQDPIQPGGTYVYRFVAAKAGTYWYHSHVNSVQEIGQGLFGGIVVLPKNQTTPAPDKDYTLLLHEWSTSSTTSGDGSMGSMGSMSGMDSMSMGAMDNMHMDNMTGMGNMQMGSPPPRTNGFQLLNSDKAALNEMANTYDTFTVNETASGRTVLPAKPGQTVRLRIVNAGNMTHLMTIVGTPFKVVAMDGQDISNPTPIENQLLPIGAGQRYDVEFTMPKSGSVQLVSGDPDATDRMELRATIGDTMAPNMGSMPEGQNVQNFPWFDFTHYGSGAPSGRQTFTLSQKFDKTFNMVLGVGMNKQGMVYTINGKAFPNVPPFVVKAGDMVKIHIENKSAYIHPMHLHGHTFQVLTRDGKPVTGSPVFMDTLEVLPGETYDIAFKADNPGLWMLHCHDLHHASAGMDVVLQYTGVTDPYNMKDMSE</sequence>
<keyword evidence="14" id="KW-0274">FAD</keyword>
<keyword evidence="12" id="KW-0677">Repeat</keyword>
<dbReference type="InterPro" id="IPR001287">
    <property type="entry name" value="NO2-reductase_Cu"/>
</dbReference>
<dbReference type="InterPro" id="IPR001117">
    <property type="entry name" value="Cu-oxidase_2nd"/>
</dbReference>
<dbReference type="GO" id="GO:0005507">
    <property type="term" value="F:copper ion binding"/>
    <property type="evidence" value="ECO:0007669"/>
    <property type="project" value="InterPro"/>
</dbReference>
<comment type="caution">
    <text evidence="25">The sequence shown here is derived from an EMBL/GenBank/DDBJ whole genome shotgun (WGS) entry which is preliminary data.</text>
</comment>
<dbReference type="InterPro" id="IPR002355">
    <property type="entry name" value="Cu_oxidase_Cu_BS"/>
</dbReference>
<keyword evidence="21" id="KW-1133">Transmembrane helix</keyword>
<evidence type="ECO:0000256" key="14">
    <source>
        <dbReference type="ARBA" id="ARBA00022827"/>
    </source>
</evidence>
<dbReference type="PROSITE" id="PS00079">
    <property type="entry name" value="MULTICOPPER_OXIDASE1"/>
    <property type="match status" value="1"/>
</dbReference>
<evidence type="ECO:0000256" key="7">
    <source>
        <dbReference type="ARBA" id="ARBA00011233"/>
    </source>
</evidence>
<comment type="subunit">
    <text evidence="7">Homotrimer.</text>
</comment>
<feature type="domain" description="Plastocyanin-like" evidence="22">
    <location>
        <begin position="266"/>
        <end position="357"/>
    </location>
</feature>
<comment type="cofactor">
    <cofactor evidence="3">
        <name>FAD</name>
        <dbReference type="ChEBI" id="CHEBI:57692"/>
    </cofactor>
</comment>
<evidence type="ECO:0000259" key="22">
    <source>
        <dbReference type="Pfam" id="PF00394"/>
    </source>
</evidence>
<evidence type="ECO:0000259" key="24">
    <source>
        <dbReference type="Pfam" id="PF07732"/>
    </source>
</evidence>
<dbReference type="GO" id="GO:0050421">
    <property type="term" value="F:nitrite reductase (NO-forming) activity"/>
    <property type="evidence" value="ECO:0007669"/>
    <property type="project" value="UniProtKB-EC"/>
</dbReference>
<evidence type="ECO:0000256" key="11">
    <source>
        <dbReference type="ARBA" id="ARBA00022723"/>
    </source>
</evidence>
<organism evidence="25 26">
    <name type="scientific">Alicyclobacillus cellulosilyticus</name>
    <dbReference type="NCBI Taxonomy" id="1003997"/>
    <lineage>
        <taxon>Bacteria</taxon>
        <taxon>Bacillati</taxon>
        <taxon>Bacillota</taxon>
        <taxon>Bacilli</taxon>
        <taxon>Bacillales</taxon>
        <taxon>Alicyclobacillaceae</taxon>
        <taxon>Alicyclobacillus</taxon>
    </lineage>
</organism>
<dbReference type="InterPro" id="IPR045087">
    <property type="entry name" value="Cu-oxidase_fam"/>
</dbReference>
<evidence type="ECO:0000256" key="13">
    <source>
        <dbReference type="ARBA" id="ARBA00022764"/>
    </source>
</evidence>
<evidence type="ECO:0000256" key="3">
    <source>
        <dbReference type="ARBA" id="ARBA00001974"/>
    </source>
</evidence>
<dbReference type="GO" id="GO:0042128">
    <property type="term" value="P:nitrate assimilation"/>
    <property type="evidence" value="ECO:0007669"/>
    <property type="project" value="UniProtKB-KW"/>
</dbReference>
<reference evidence="25" key="2">
    <citation type="submission" date="2020-09" db="EMBL/GenBank/DDBJ databases">
        <authorList>
            <person name="Sun Q."/>
            <person name="Ohkuma M."/>
        </authorList>
    </citation>
    <scope>NUCLEOTIDE SEQUENCE</scope>
    <source>
        <strain evidence="25">JCM 18487</strain>
    </source>
</reference>
<dbReference type="InterPro" id="IPR011706">
    <property type="entry name" value="Cu-oxidase_C"/>
</dbReference>
<evidence type="ECO:0000256" key="9">
    <source>
        <dbReference type="ARBA" id="ARBA00017290"/>
    </source>
</evidence>
<evidence type="ECO:0000256" key="1">
    <source>
        <dbReference type="ARBA" id="ARBA00001960"/>
    </source>
</evidence>
<comment type="subcellular location">
    <subcellularLocation>
        <location evidence="4">Periplasm</location>
    </subcellularLocation>
</comment>
<feature type="transmembrane region" description="Helical" evidence="21">
    <location>
        <begin position="9"/>
        <end position="28"/>
    </location>
</feature>
<keyword evidence="26" id="KW-1185">Reference proteome</keyword>
<comment type="catalytic activity">
    <reaction evidence="19">
        <text>nitric oxide + Fe(III)-[cytochrome c] + H2O = Fe(II)-[cytochrome c] + nitrite + 2 H(+)</text>
        <dbReference type="Rhea" id="RHEA:15233"/>
        <dbReference type="Rhea" id="RHEA-COMP:10350"/>
        <dbReference type="Rhea" id="RHEA-COMP:14399"/>
        <dbReference type="ChEBI" id="CHEBI:15377"/>
        <dbReference type="ChEBI" id="CHEBI:15378"/>
        <dbReference type="ChEBI" id="CHEBI:16301"/>
        <dbReference type="ChEBI" id="CHEBI:16480"/>
        <dbReference type="ChEBI" id="CHEBI:29033"/>
        <dbReference type="ChEBI" id="CHEBI:29034"/>
        <dbReference type="EC" id="1.7.2.1"/>
    </reaction>
</comment>
<evidence type="ECO:0000256" key="6">
    <source>
        <dbReference type="ARBA" id="ARBA00010609"/>
    </source>
</evidence>
<dbReference type="Pfam" id="PF07732">
    <property type="entry name" value="Cu-oxidase_3"/>
    <property type="match status" value="1"/>
</dbReference>
<protein>
    <recommendedName>
        <fullName evidence="9">Copper-containing nitrite reductase</fullName>
        <ecNumber evidence="8">1.7.2.1</ecNumber>
    </recommendedName>
    <alternativeName>
        <fullName evidence="18">Cu-NIR</fullName>
    </alternativeName>
</protein>
<keyword evidence="13" id="KW-0574">Periplasm</keyword>
<comment type="cofactor">
    <cofactor evidence="2 20">
        <name>Cu(2+)</name>
        <dbReference type="ChEBI" id="CHEBI:29036"/>
    </cofactor>
</comment>
<dbReference type="RefSeq" id="WP_188880738.1">
    <property type="nucleotide sequence ID" value="NZ_BMOY01000003.1"/>
</dbReference>
<evidence type="ECO:0000256" key="10">
    <source>
        <dbReference type="ARBA" id="ARBA00022630"/>
    </source>
</evidence>
<evidence type="ECO:0000256" key="8">
    <source>
        <dbReference type="ARBA" id="ARBA00011882"/>
    </source>
</evidence>
<accession>A0A917K0T1</accession>
<feature type="domain" description="Plastocyanin-like" evidence="24">
    <location>
        <begin position="73"/>
        <end position="187"/>
    </location>
</feature>
<dbReference type="PROSITE" id="PS00080">
    <property type="entry name" value="MULTICOPPER_OXIDASE2"/>
    <property type="match status" value="1"/>
</dbReference>